<dbReference type="AlphaFoldDB" id="A0A7W8N2U2"/>
<dbReference type="Pfam" id="PF00581">
    <property type="entry name" value="Rhodanese"/>
    <property type="match status" value="2"/>
</dbReference>
<protein>
    <recommendedName>
        <fullName evidence="6">Sulfurtransferase</fullName>
    </recommendedName>
</protein>
<dbReference type="InterPro" id="IPR045078">
    <property type="entry name" value="TST/MPST-like"/>
</dbReference>
<dbReference type="PANTHER" id="PTHR11364">
    <property type="entry name" value="THIOSULFATE SULFERTANSFERASE"/>
    <property type="match status" value="1"/>
</dbReference>
<dbReference type="GO" id="GO:0005737">
    <property type="term" value="C:cytoplasm"/>
    <property type="evidence" value="ECO:0007669"/>
    <property type="project" value="UniProtKB-SubCell"/>
</dbReference>
<evidence type="ECO:0000256" key="3">
    <source>
        <dbReference type="ARBA" id="ARBA00022679"/>
    </source>
</evidence>
<sequence>MNPLVTPEWLSPRLQDPNTIILDATLPPVGVTPPIDTRARYLDKHIPGALFFDIEDLSDHSSPLPHMLPTAEAFSRSMSTLGIADNATIVIYEQESVFSAPRAWWMLRTMGAKNVYLLDGGLRAWTEAGLPTESGPAHRAPATFQANLNHEAVKNLAQLKEQLTTHQQILDARSAARFNGTAPEPRPNLSSGHMPGATSIPFTELLEDGRLKPADKLQQLFAAKKVDLHQPITTTCGSGVTAAVIALGLSLAGAKNVSLYDGSWAEYAQQPDAIIEKD</sequence>
<keyword evidence="4" id="KW-0677">Repeat</keyword>
<name>A0A7W8N2U2_9BACT</name>
<dbReference type="SMART" id="SM00450">
    <property type="entry name" value="RHOD"/>
    <property type="match status" value="2"/>
</dbReference>
<comment type="catalytic activity">
    <reaction evidence="5">
        <text>2-oxo-3-sulfanylpropanoate + [thioredoxin]-dithiol = [thioredoxin]-disulfide + hydrogen sulfide + pyruvate + H(+)</text>
        <dbReference type="Rhea" id="RHEA:21740"/>
        <dbReference type="Rhea" id="RHEA-COMP:10698"/>
        <dbReference type="Rhea" id="RHEA-COMP:10700"/>
        <dbReference type="ChEBI" id="CHEBI:15361"/>
        <dbReference type="ChEBI" id="CHEBI:15378"/>
        <dbReference type="ChEBI" id="CHEBI:29919"/>
        <dbReference type="ChEBI" id="CHEBI:29950"/>
        <dbReference type="ChEBI" id="CHEBI:50058"/>
        <dbReference type="ChEBI" id="CHEBI:57678"/>
        <dbReference type="EC" id="2.8.1.2"/>
    </reaction>
    <physiologicalReaction direction="left-to-right" evidence="5">
        <dbReference type="Rhea" id="RHEA:21741"/>
    </physiologicalReaction>
</comment>
<dbReference type="GO" id="GO:0004792">
    <property type="term" value="F:thiosulfate-cyanide sulfurtransferase activity"/>
    <property type="evidence" value="ECO:0007669"/>
    <property type="project" value="InterPro"/>
</dbReference>
<dbReference type="NCBIfam" id="NF008557">
    <property type="entry name" value="PRK11493.1"/>
    <property type="match status" value="1"/>
</dbReference>
<accession>A0A7W8N2U2</accession>
<dbReference type="InterPro" id="IPR036873">
    <property type="entry name" value="Rhodanese-like_dom_sf"/>
</dbReference>
<dbReference type="PROSITE" id="PS50206">
    <property type="entry name" value="RHODANESE_3"/>
    <property type="match status" value="2"/>
</dbReference>
<dbReference type="FunFam" id="3.40.250.10:FF:000001">
    <property type="entry name" value="Sulfurtransferase"/>
    <property type="match status" value="1"/>
</dbReference>
<proteinExistence type="predicted"/>
<comment type="subcellular location">
    <subcellularLocation>
        <location evidence="1">Cytoplasm</location>
    </subcellularLocation>
</comment>
<evidence type="ECO:0000256" key="6">
    <source>
        <dbReference type="RuleBase" id="RU000507"/>
    </source>
</evidence>
<evidence type="ECO:0000256" key="1">
    <source>
        <dbReference type="ARBA" id="ARBA00004496"/>
    </source>
</evidence>
<dbReference type="EMBL" id="JACHDZ010000001">
    <property type="protein sequence ID" value="MBB5342753.1"/>
    <property type="molecule type" value="Genomic_DNA"/>
</dbReference>
<dbReference type="InterPro" id="IPR001763">
    <property type="entry name" value="Rhodanese-like_dom"/>
</dbReference>
<organism evidence="8 9">
    <name type="scientific">Tunturiibacter lichenicola</name>
    <dbReference type="NCBI Taxonomy" id="2051959"/>
    <lineage>
        <taxon>Bacteria</taxon>
        <taxon>Pseudomonadati</taxon>
        <taxon>Acidobacteriota</taxon>
        <taxon>Terriglobia</taxon>
        <taxon>Terriglobales</taxon>
        <taxon>Acidobacteriaceae</taxon>
        <taxon>Tunturiibacter</taxon>
    </lineage>
</organism>
<feature type="domain" description="Rhodanese" evidence="7">
    <location>
        <begin position="15"/>
        <end position="134"/>
    </location>
</feature>
<dbReference type="SUPFAM" id="SSF52821">
    <property type="entry name" value="Rhodanese/Cell cycle control phosphatase"/>
    <property type="match status" value="2"/>
</dbReference>
<comment type="caution">
    <text evidence="8">The sequence shown here is derived from an EMBL/GenBank/DDBJ whole genome shotgun (WGS) entry which is preliminary data.</text>
</comment>
<dbReference type="Gene3D" id="3.40.250.10">
    <property type="entry name" value="Rhodanese-like domain"/>
    <property type="match status" value="2"/>
</dbReference>
<evidence type="ECO:0000256" key="2">
    <source>
        <dbReference type="ARBA" id="ARBA00022490"/>
    </source>
</evidence>
<dbReference type="Proteomes" id="UP000569092">
    <property type="component" value="Unassembled WGS sequence"/>
</dbReference>
<keyword evidence="3 6" id="KW-0808">Transferase</keyword>
<evidence type="ECO:0000313" key="9">
    <source>
        <dbReference type="Proteomes" id="UP000569092"/>
    </source>
</evidence>
<dbReference type="PROSITE" id="PS00380">
    <property type="entry name" value="RHODANESE_1"/>
    <property type="match status" value="1"/>
</dbReference>
<feature type="domain" description="Rhodanese" evidence="7">
    <location>
        <begin position="168"/>
        <end position="276"/>
    </location>
</feature>
<dbReference type="PANTHER" id="PTHR11364:SF27">
    <property type="entry name" value="SULFURTRANSFERASE"/>
    <property type="match status" value="1"/>
</dbReference>
<evidence type="ECO:0000313" key="8">
    <source>
        <dbReference type="EMBL" id="MBB5342753.1"/>
    </source>
</evidence>
<keyword evidence="2" id="KW-0963">Cytoplasm</keyword>
<reference evidence="8 9" key="1">
    <citation type="submission" date="2020-08" db="EMBL/GenBank/DDBJ databases">
        <title>Genomic Encyclopedia of Type Strains, Phase IV (KMG-V): Genome sequencing to study the core and pangenomes of soil and plant-associated prokaryotes.</title>
        <authorList>
            <person name="Whitman W."/>
        </authorList>
    </citation>
    <scope>NUCLEOTIDE SEQUENCE [LARGE SCALE GENOMIC DNA]</scope>
    <source>
        <strain evidence="8 9">M8US30</strain>
    </source>
</reference>
<evidence type="ECO:0000256" key="4">
    <source>
        <dbReference type="ARBA" id="ARBA00022737"/>
    </source>
</evidence>
<gene>
    <name evidence="8" type="ORF">HDF10_000703</name>
</gene>
<dbReference type="CDD" id="cd01448">
    <property type="entry name" value="TST_Repeat_1"/>
    <property type="match status" value="1"/>
</dbReference>
<evidence type="ECO:0000259" key="7">
    <source>
        <dbReference type="PROSITE" id="PS50206"/>
    </source>
</evidence>
<evidence type="ECO:0000256" key="5">
    <source>
        <dbReference type="ARBA" id="ARBA00051793"/>
    </source>
</evidence>
<dbReference type="GO" id="GO:0016784">
    <property type="term" value="F:3-mercaptopyruvate sulfurtransferase activity"/>
    <property type="evidence" value="ECO:0007669"/>
    <property type="project" value="UniProtKB-EC"/>
</dbReference>
<dbReference type="FunFam" id="3.40.250.10:FF:000015">
    <property type="entry name" value="Sulfurtransferase"/>
    <property type="match status" value="1"/>
</dbReference>
<dbReference type="CDD" id="cd01449">
    <property type="entry name" value="TST_Repeat_2"/>
    <property type="match status" value="1"/>
</dbReference>
<dbReference type="PROSITE" id="PS00683">
    <property type="entry name" value="RHODANESE_2"/>
    <property type="match status" value="1"/>
</dbReference>
<dbReference type="InterPro" id="IPR001307">
    <property type="entry name" value="Thiosulphate_STrfase_CS"/>
</dbReference>